<dbReference type="Pfam" id="PF04893">
    <property type="entry name" value="Yip1"/>
    <property type="match status" value="1"/>
</dbReference>
<evidence type="ECO:0000256" key="1">
    <source>
        <dbReference type="ARBA" id="ARBA00004141"/>
    </source>
</evidence>
<keyword evidence="4 5" id="KW-0472">Membrane</keyword>
<dbReference type="eggNOG" id="ENOG5032E2F">
    <property type="taxonomic scope" value="Bacteria"/>
</dbReference>
<evidence type="ECO:0000313" key="8">
    <source>
        <dbReference type="Proteomes" id="UP000029391"/>
    </source>
</evidence>
<accession>A0A091C1J3</accession>
<dbReference type="InterPro" id="IPR006977">
    <property type="entry name" value="Yip1_dom"/>
</dbReference>
<evidence type="ECO:0000256" key="3">
    <source>
        <dbReference type="ARBA" id="ARBA00022989"/>
    </source>
</evidence>
<feature type="transmembrane region" description="Helical" evidence="5">
    <location>
        <begin position="23"/>
        <end position="44"/>
    </location>
</feature>
<feature type="transmembrane region" description="Helical" evidence="5">
    <location>
        <begin position="120"/>
        <end position="145"/>
    </location>
</feature>
<dbReference type="Proteomes" id="UP000029391">
    <property type="component" value="Unassembled WGS sequence"/>
</dbReference>
<feature type="transmembrane region" description="Helical" evidence="5">
    <location>
        <begin position="203"/>
        <end position="225"/>
    </location>
</feature>
<feature type="transmembrane region" description="Helical" evidence="5">
    <location>
        <begin position="86"/>
        <end position="108"/>
    </location>
</feature>
<evidence type="ECO:0000256" key="4">
    <source>
        <dbReference type="ARBA" id="ARBA00023136"/>
    </source>
</evidence>
<dbReference type="OrthoDB" id="6020040at2"/>
<feature type="domain" description="Yip1" evidence="6">
    <location>
        <begin position="6"/>
        <end position="225"/>
    </location>
</feature>
<keyword evidence="3 5" id="KW-1133">Transmembrane helix</keyword>
<evidence type="ECO:0000259" key="6">
    <source>
        <dbReference type="Pfam" id="PF04893"/>
    </source>
</evidence>
<evidence type="ECO:0000313" key="7">
    <source>
        <dbReference type="EMBL" id="KFN50480.1"/>
    </source>
</evidence>
<name>A0A091C1J3_9GAMM</name>
<reference evidence="7 8" key="1">
    <citation type="submission" date="2013-09" db="EMBL/GenBank/DDBJ databases">
        <title>Genome sequencing of Arenimonas composti.</title>
        <authorList>
            <person name="Chen F."/>
            <person name="Wang G."/>
        </authorList>
    </citation>
    <scope>NUCLEOTIDE SEQUENCE [LARGE SCALE GENOMIC DNA]</scope>
    <source>
        <strain evidence="7 8">TR7-09</strain>
    </source>
</reference>
<protein>
    <recommendedName>
        <fullName evidence="6">Yip1 domain-containing protein</fullName>
    </recommendedName>
</protein>
<gene>
    <name evidence="7" type="ORF">P873_07395</name>
</gene>
<feature type="transmembrane region" description="Helical" evidence="5">
    <location>
        <begin position="174"/>
        <end position="196"/>
    </location>
</feature>
<dbReference type="RefSeq" id="WP_026816272.1">
    <property type="nucleotide sequence ID" value="NZ_AUFF01000001.1"/>
</dbReference>
<sequence length="228" mass="24788">MSHLINIFLDPAKVFADLRERPTFVVPLLTVLVLVLGAMALYFFTVDADWFVDNTIRQALAANPEISRADLEPARQFMTPTFAGTAGLLFGGVFMLMMYVLMAVYYLLAGKVTGTEVGFMQGLALTAWSSMPLAIGGIVLAVGVLTGDNRTPMEDLQLLNLHPLLVNVPIESPWAGLARGFSLLNLWAWFLAALGWKTWSRGGWGGALAVVLLPSVLIYGIWALIAAF</sequence>
<comment type="subcellular location">
    <subcellularLocation>
        <location evidence="1">Membrane</location>
        <topology evidence="1">Multi-pass membrane protein</topology>
    </subcellularLocation>
</comment>
<evidence type="ECO:0000256" key="5">
    <source>
        <dbReference type="SAM" id="Phobius"/>
    </source>
</evidence>
<dbReference type="STRING" id="1121013.GCA_000426365_00821"/>
<keyword evidence="2 5" id="KW-0812">Transmembrane</keyword>
<comment type="caution">
    <text evidence="7">The sequence shown here is derived from an EMBL/GenBank/DDBJ whole genome shotgun (WGS) entry which is preliminary data.</text>
</comment>
<dbReference type="GO" id="GO:0016020">
    <property type="term" value="C:membrane"/>
    <property type="evidence" value="ECO:0007669"/>
    <property type="project" value="UniProtKB-SubCell"/>
</dbReference>
<evidence type="ECO:0000256" key="2">
    <source>
        <dbReference type="ARBA" id="ARBA00022692"/>
    </source>
</evidence>
<proteinExistence type="predicted"/>
<keyword evidence="8" id="KW-1185">Reference proteome</keyword>
<organism evidence="7 8">
    <name type="scientific">Arenimonas composti TR7-09 = DSM 18010</name>
    <dbReference type="NCBI Taxonomy" id="1121013"/>
    <lineage>
        <taxon>Bacteria</taxon>
        <taxon>Pseudomonadati</taxon>
        <taxon>Pseudomonadota</taxon>
        <taxon>Gammaproteobacteria</taxon>
        <taxon>Lysobacterales</taxon>
        <taxon>Lysobacteraceae</taxon>
        <taxon>Arenimonas</taxon>
    </lineage>
</organism>
<dbReference type="AlphaFoldDB" id="A0A091C1J3"/>
<dbReference type="EMBL" id="AWXU01000020">
    <property type="protein sequence ID" value="KFN50480.1"/>
    <property type="molecule type" value="Genomic_DNA"/>
</dbReference>